<reference evidence="5 6" key="1">
    <citation type="submission" date="2017-10" db="EMBL/GenBank/DDBJ databases">
        <title>Bacillus sp. nov., a halophilic bacterium isolated from a Yangshapao Lake.</title>
        <authorList>
            <person name="Wang H."/>
        </authorList>
    </citation>
    <scope>NUCLEOTIDE SEQUENCE [LARGE SCALE GENOMIC DNA]</scope>
    <source>
        <strain evidence="5 6">YSP-3</strain>
    </source>
</reference>
<dbReference type="Pfam" id="PF11611">
    <property type="entry name" value="DUF4352"/>
    <property type="match status" value="1"/>
</dbReference>
<dbReference type="Proteomes" id="UP000248066">
    <property type="component" value="Unassembled WGS sequence"/>
</dbReference>
<dbReference type="Gene3D" id="2.60.40.1240">
    <property type="match status" value="1"/>
</dbReference>
<name>A0A2W0HIJ3_9BACI</name>
<dbReference type="RefSeq" id="WP_110520740.1">
    <property type="nucleotide sequence ID" value="NZ_PDOF01000002.1"/>
</dbReference>
<gene>
    <name evidence="5" type="ORF">CR205_14065</name>
</gene>
<protein>
    <recommendedName>
        <fullName evidence="4">DUF4352 domain-containing protein</fullName>
    </recommendedName>
</protein>
<dbReference type="AlphaFoldDB" id="A0A2W0HIJ3"/>
<dbReference type="InterPro" id="IPR029051">
    <property type="entry name" value="DUF4352"/>
</dbReference>
<evidence type="ECO:0000313" key="6">
    <source>
        <dbReference type="Proteomes" id="UP000248066"/>
    </source>
</evidence>
<evidence type="ECO:0000259" key="4">
    <source>
        <dbReference type="Pfam" id="PF11611"/>
    </source>
</evidence>
<evidence type="ECO:0000313" key="5">
    <source>
        <dbReference type="EMBL" id="PYZ96802.1"/>
    </source>
</evidence>
<dbReference type="EMBL" id="PDOF01000002">
    <property type="protein sequence ID" value="PYZ96802.1"/>
    <property type="molecule type" value="Genomic_DNA"/>
</dbReference>
<keyword evidence="1 3" id="KW-0732">Signal</keyword>
<accession>A0A2W0HIJ3</accession>
<evidence type="ECO:0000256" key="1">
    <source>
        <dbReference type="ARBA" id="ARBA00022729"/>
    </source>
</evidence>
<sequence length="202" mass="21833">MKKVTGMIAGLILAAGLTACGEASIENVNREANETEEDTSAQAVEASEESDDNAEASEAAEEQAAEEEVIEEEGLGTGETVDFNGLHVTVKEVRLDEGDGDWMVPDNDFFLILDVSIENTTDESANVSTLLQMNLVDPSGYAQDIRIFADTRGSLDGEVGAGRTMAGEIAFDVEGADFFEFIFEDPFMSGQAIWKIEESDWK</sequence>
<feature type="region of interest" description="Disordered" evidence="2">
    <location>
        <begin position="28"/>
        <end position="80"/>
    </location>
</feature>
<feature type="compositionally biased region" description="Acidic residues" evidence="2">
    <location>
        <begin position="46"/>
        <end position="74"/>
    </location>
</feature>
<comment type="caution">
    <text evidence="5">The sequence shown here is derived from an EMBL/GenBank/DDBJ whole genome shotgun (WGS) entry which is preliminary data.</text>
</comment>
<dbReference type="PROSITE" id="PS51257">
    <property type="entry name" value="PROKAR_LIPOPROTEIN"/>
    <property type="match status" value="1"/>
</dbReference>
<feature type="signal peptide" evidence="3">
    <location>
        <begin position="1"/>
        <end position="19"/>
    </location>
</feature>
<dbReference type="OrthoDB" id="1795719at2"/>
<evidence type="ECO:0000256" key="3">
    <source>
        <dbReference type="SAM" id="SignalP"/>
    </source>
</evidence>
<keyword evidence="6" id="KW-1185">Reference proteome</keyword>
<dbReference type="InterPro" id="IPR029050">
    <property type="entry name" value="Immunoprotect_excell_Ig-like"/>
</dbReference>
<proteinExistence type="predicted"/>
<evidence type="ECO:0000256" key="2">
    <source>
        <dbReference type="SAM" id="MobiDB-lite"/>
    </source>
</evidence>
<organism evidence="5 6">
    <name type="scientific">Alteribacter lacisalsi</name>
    <dbReference type="NCBI Taxonomy" id="2045244"/>
    <lineage>
        <taxon>Bacteria</taxon>
        <taxon>Bacillati</taxon>
        <taxon>Bacillota</taxon>
        <taxon>Bacilli</taxon>
        <taxon>Bacillales</taxon>
        <taxon>Bacillaceae</taxon>
        <taxon>Alteribacter</taxon>
    </lineage>
</organism>
<feature type="domain" description="DUF4352" evidence="4">
    <location>
        <begin position="76"/>
        <end position="193"/>
    </location>
</feature>
<feature type="chain" id="PRO_5039251962" description="DUF4352 domain-containing protein" evidence="3">
    <location>
        <begin position="20"/>
        <end position="202"/>
    </location>
</feature>